<dbReference type="PANTHER" id="PTHR37764">
    <property type="entry name" value="KETOSE/ALDOSE ISOMERASE, PUTATIVE (MOG1/PSBP/DUF1795-LIKE PHOTOSYSTEM II REACTION CENTER PSBP FAMILY PROTEIN)-RELATED"/>
    <property type="match status" value="1"/>
</dbReference>
<dbReference type="AlphaFoldDB" id="A0A426Y1M5"/>
<dbReference type="SUPFAM" id="SSF55724">
    <property type="entry name" value="Mog1p/PsbP-like"/>
    <property type="match status" value="1"/>
</dbReference>
<dbReference type="InterPro" id="IPR016123">
    <property type="entry name" value="Mog1/PsbP_a/b/a-sand"/>
</dbReference>
<organism evidence="1 2">
    <name type="scientific">Ensete ventricosum</name>
    <name type="common">Abyssinian banana</name>
    <name type="synonym">Musa ensete</name>
    <dbReference type="NCBI Taxonomy" id="4639"/>
    <lineage>
        <taxon>Eukaryota</taxon>
        <taxon>Viridiplantae</taxon>
        <taxon>Streptophyta</taxon>
        <taxon>Embryophyta</taxon>
        <taxon>Tracheophyta</taxon>
        <taxon>Spermatophyta</taxon>
        <taxon>Magnoliopsida</taxon>
        <taxon>Liliopsida</taxon>
        <taxon>Zingiberales</taxon>
        <taxon>Musaceae</taxon>
        <taxon>Ensete</taxon>
    </lineage>
</organism>
<proteinExistence type="predicted"/>
<evidence type="ECO:0000313" key="1">
    <source>
        <dbReference type="EMBL" id="RRT45687.1"/>
    </source>
</evidence>
<comment type="caution">
    <text evidence="1">The sequence shown here is derived from an EMBL/GenBank/DDBJ whole genome shotgun (WGS) entry which is preliminary data.</text>
</comment>
<accession>A0A426Y1M5</accession>
<gene>
    <name evidence="1" type="ORF">B296_00031090</name>
</gene>
<protein>
    <submittedName>
        <fullName evidence="1">Uncharacterized protein</fullName>
    </submittedName>
</protein>
<dbReference type="PANTHER" id="PTHR37764:SF1">
    <property type="entry name" value="KETOSE_ALDOSE ISOMERASE, PUTATIVE (MOG1_PSBP_DUF1795-LIKE PHOTOSYSTEM II REACTION CENTER PSBP FAMILY PROTEIN)-RELATED"/>
    <property type="match status" value="1"/>
</dbReference>
<dbReference type="EMBL" id="AMZH03015668">
    <property type="protein sequence ID" value="RRT45687.1"/>
    <property type="molecule type" value="Genomic_DNA"/>
</dbReference>
<sequence>MIASFFPVIQTKDITELGTLKEAAEIFVPGGANLYSARTIKIKEDESLSFSVTSFPMQAYIVGAAAPENKWDDDGVKLRSAAISLSIV</sequence>
<dbReference type="GO" id="GO:0009507">
    <property type="term" value="C:chloroplast"/>
    <property type="evidence" value="ECO:0007669"/>
    <property type="project" value="TreeGrafter"/>
</dbReference>
<reference evidence="1 2" key="1">
    <citation type="journal article" date="2014" name="Agronomy (Basel)">
        <title>A Draft Genome Sequence for Ensete ventricosum, the Drought-Tolerant Tree Against Hunger.</title>
        <authorList>
            <person name="Harrison J."/>
            <person name="Moore K.A."/>
            <person name="Paszkiewicz K."/>
            <person name="Jones T."/>
            <person name="Grant M."/>
            <person name="Ambacheew D."/>
            <person name="Muzemil S."/>
            <person name="Studholme D.J."/>
        </authorList>
    </citation>
    <scope>NUCLEOTIDE SEQUENCE [LARGE SCALE GENOMIC DNA]</scope>
</reference>
<name>A0A426Y1M5_ENSVE</name>
<evidence type="ECO:0000313" key="2">
    <source>
        <dbReference type="Proteomes" id="UP000287651"/>
    </source>
</evidence>
<dbReference type="Proteomes" id="UP000287651">
    <property type="component" value="Unassembled WGS sequence"/>
</dbReference>